<accession>A0A3D1JE85</accession>
<gene>
    <name evidence="1" type="ORF">DEQ80_02625</name>
</gene>
<organism evidence="1 2">
    <name type="scientific">Anaerolinea thermolimosa</name>
    <dbReference type="NCBI Taxonomy" id="229919"/>
    <lineage>
        <taxon>Bacteria</taxon>
        <taxon>Bacillati</taxon>
        <taxon>Chloroflexota</taxon>
        <taxon>Anaerolineae</taxon>
        <taxon>Anaerolineales</taxon>
        <taxon>Anaerolineaceae</taxon>
        <taxon>Anaerolinea</taxon>
    </lineage>
</organism>
<evidence type="ECO:0000313" key="1">
    <source>
        <dbReference type="EMBL" id="HCE16734.1"/>
    </source>
</evidence>
<dbReference type="STRING" id="229919.GCA_001050195_01030"/>
<dbReference type="OrthoDB" id="1550976at2"/>
<dbReference type="Gene3D" id="3.40.50.300">
    <property type="entry name" value="P-loop containing nucleotide triphosphate hydrolases"/>
    <property type="match status" value="1"/>
</dbReference>
<dbReference type="SUPFAM" id="SSF52540">
    <property type="entry name" value="P-loop containing nucleoside triphosphate hydrolases"/>
    <property type="match status" value="1"/>
</dbReference>
<dbReference type="PANTHER" id="PTHR10285">
    <property type="entry name" value="URIDINE KINASE"/>
    <property type="match status" value="1"/>
</dbReference>
<dbReference type="Proteomes" id="UP000264141">
    <property type="component" value="Unassembled WGS sequence"/>
</dbReference>
<evidence type="ECO:0008006" key="3">
    <source>
        <dbReference type="Google" id="ProtNLM"/>
    </source>
</evidence>
<name>A0A3D1JE85_9CHLR</name>
<sequence length="273" mass="30639">MTRSIWKKLAGQHLSPDFSGATLTLKKDQVLFHYLPIATYFLERMDRPWRSLVAIAGPPGSGKTSFSLILAALLNTIHPRLAAVVGQDGWHFPNRYLSTHSTVHHNEPVLLSEIKGAPETFDVDSFTSFLEQARNQPHLTYPIYSRALHEPVSDAGTILPDHRLILVEGNYLLLNLPPWKELHSLFDHTVFIRAPLDTLLVSLRARHLRGGKSQARTENHLHRVDLPNIQLVLQSSIPADILIEKADPVIISRVVFQRPIPPQAEYSPLPGGK</sequence>
<dbReference type="InterPro" id="IPR027417">
    <property type="entry name" value="P-loop_NTPase"/>
</dbReference>
<dbReference type="EMBL" id="DPBP01000010">
    <property type="protein sequence ID" value="HCE16734.1"/>
    <property type="molecule type" value="Genomic_DNA"/>
</dbReference>
<reference evidence="1 2" key="1">
    <citation type="journal article" date="2018" name="Nat. Biotechnol.">
        <title>A standardized bacterial taxonomy based on genome phylogeny substantially revises the tree of life.</title>
        <authorList>
            <person name="Parks D.H."/>
            <person name="Chuvochina M."/>
            <person name="Waite D.W."/>
            <person name="Rinke C."/>
            <person name="Skarshewski A."/>
            <person name="Chaumeil P.A."/>
            <person name="Hugenholtz P."/>
        </authorList>
    </citation>
    <scope>NUCLEOTIDE SEQUENCE [LARGE SCALE GENOMIC DNA]</scope>
    <source>
        <strain evidence="1">UBA8781</strain>
    </source>
</reference>
<comment type="caution">
    <text evidence="1">The sequence shown here is derived from an EMBL/GenBank/DDBJ whole genome shotgun (WGS) entry which is preliminary data.</text>
</comment>
<dbReference type="AlphaFoldDB" id="A0A3D1JE85"/>
<protein>
    <recommendedName>
        <fullName evidence="3">Nucleoside/nucleotide kinase family protein</fullName>
    </recommendedName>
</protein>
<proteinExistence type="predicted"/>
<evidence type="ECO:0000313" key="2">
    <source>
        <dbReference type="Proteomes" id="UP000264141"/>
    </source>
</evidence>
<dbReference type="RefSeq" id="WP_062190481.1">
    <property type="nucleotide sequence ID" value="NZ_DF967965.1"/>
</dbReference>